<dbReference type="Proteomes" id="UP001212841">
    <property type="component" value="Unassembled WGS sequence"/>
</dbReference>
<gene>
    <name evidence="2" type="ORF">HK097_002316</name>
</gene>
<protein>
    <submittedName>
        <fullName evidence="2">Uncharacterized protein</fullName>
    </submittedName>
</protein>
<dbReference type="AlphaFoldDB" id="A0AAD5SKD1"/>
<proteinExistence type="predicted"/>
<evidence type="ECO:0000313" key="2">
    <source>
        <dbReference type="EMBL" id="KAJ3056938.1"/>
    </source>
</evidence>
<evidence type="ECO:0000313" key="3">
    <source>
        <dbReference type="Proteomes" id="UP001212841"/>
    </source>
</evidence>
<sequence>MQPKTLIAILAFLATSEAVPLERRQNSGAPVSAPNAPAGQVIPGVEALLGNTAIPTVQGTSTTALDLAGGSAPQPLGGIINGLHGGAKPVVGQVLGGVKGGVGLTNSGSPVGGNIVLKKRQNAGEPVTAPTAPNNQGQIIPGANAALENTVIPTVQGTGTTALDLAGGSLPQPLGSIVNGVHSGVKPVVNTVLNTVKGAAGLAQSGSPVGGNIHLKKRQNAGAPVTAPAAPNNQGQVIPGAQAALENTVIPTVQGTGTTGLDIAGGSLPQPLGGIVNGAHSGAKPVVGQVFNTVKGAVGLANAGSPVGGNIHLKKRAYRKVVRRQLPGGDLLGGLGGVGGVLGGAGGLGGAAGGAGGNPLSSLTAGLGGLGGLAGGAPATAAPVGGLGGGLL</sequence>
<accession>A0AAD5SKD1</accession>
<evidence type="ECO:0000256" key="1">
    <source>
        <dbReference type="SAM" id="SignalP"/>
    </source>
</evidence>
<dbReference type="EMBL" id="JADGJD010000015">
    <property type="protein sequence ID" value="KAJ3056938.1"/>
    <property type="molecule type" value="Genomic_DNA"/>
</dbReference>
<keyword evidence="3" id="KW-1185">Reference proteome</keyword>
<feature type="signal peptide" evidence="1">
    <location>
        <begin position="1"/>
        <end position="18"/>
    </location>
</feature>
<keyword evidence="1" id="KW-0732">Signal</keyword>
<organism evidence="2 3">
    <name type="scientific">Rhizophlyctis rosea</name>
    <dbReference type="NCBI Taxonomy" id="64517"/>
    <lineage>
        <taxon>Eukaryota</taxon>
        <taxon>Fungi</taxon>
        <taxon>Fungi incertae sedis</taxon>
        <taxon>Chytridiomycota</taxon>
        <taxon>Chytridiomycota incertae sedis</taxon>
        <taxon>Chytridiomycetes</taxon>
        <taxon>Rhizophlyctidales</taxon>
        <taxon>Rhizophlyctidaceae</taxon>
        <taxon>Rhizophlyctis</taxon>
    </lineage>
</organism>
<feature type="chain" id="PRO_5042215696" evidence="1">
    <location>
        <begin position="19"/>
        <end position="392"/>
    </location>
</feature>
<comment type="caution">
    <text evidence="2">The sequence shown here is derived from an EMBL/GenBank/DDBJ whole genome shotgun (WGS) entry which is preliminary data.</text>
</comment>
<reference evidence="2" key="1">
    <citation type="submission" date="2020-05" db="EMBL/GenBank/DDBJ databases">
        <title>Phylogenomic resolution of chytrid fungi.</title>
        <authorList>
            <person name="Stajich J.E."/>
            <person name="Amses K."/>
            <person name="Simmons R."/>
            <person name="Seto K."/>
            <person name="Myers J."/>
            <person name="Bonds A."/>
            <person name="Quandt C.A."/>
            <person name="Barry K."/>
            <person name="Liu P."/>
            <person name="Grigoriev I."/>
            <person name="Longcore J.E."/>
            <person name="James T.Y."/>
        </authorList>
    </citation>
    <scope>NUCLEOTIDE SEQUENCE</scope>
    <source>
        <strain evidence="2">JEL0318</strain>
    </source>
</reference>
<name>A0AAD5SKD1_9FUNG</name>